<dbReference type="EMBL" id="CP050315">
    <property type="protein sequence ID" value="QIR16643.1"/>
    <property type="molecule type" value="Genomic_DNA"/>
</dbReference>
<dbReference type="GO" id="GO:0003887">
    <property type="term" value="F:DNA-directed DNA polymerase activity"/>
    <property type="evidence" value="ECO:0007669"/>
    <property type="project" value="InterPro"/>
</dbReference>
<dbReference type="SUPFAM" id="SSF46785">
    <property type="entry name" value="Winged helix' DNA-binding domain"/>
    <property type="match status" value="2"/>
</dbReference>
<evidence type="ECO:0000256" key="1">
    <source>
        <dbReference type="ARBA" id="ARBA00038283"/>
    </source>
</evidence>
<proteinExistence type="inferred from homology"/>
<dbReference type="Proteomes" id="UP000502608">
    <property type="component" value="Plasmid pPN3F2_2"/>
</dbReference>
<protein>
    <submittedName>
        <fullName evidence="3">Replication initiation protein</fullName>
    </submittedName>
</protein>
<dbReference type="KEGG" id="saes:HBH39_19410"/>
<geneLocation type="plasmid" evidence="3 4">
    <name>pPN3F2_2</name>
</geneLocation>
<reference evidence="3 4" key="1">
    <citation type="submission" date="2020-03" db="EMBL/GenBank/DDBJ databases">
        <title>Complete genome sequence of Shewanella sp.</title>
        <authorList>
            <person name="Kim Y.-S."/>
            <person name="Kim S.-J."/>
            <person name="Jung H.-K."/>
            <person name="Kim K.-H."/>
        </authorList>
    </citation>
    <scope>NUCLEOTIDE SEQUENCE [LARGE SCALE GENOMIC DNA]</scope>
    <source>
        <strain evidence="3 4">PN3F2</strain>
        <plasmid evidence="3 4">pPN3F2_2</plasmid>
    </source>
</reference>
<dbReference type="RefSeq" id="WP_167680471.1">
    <property type="nucleotide sequence ID" value="NZ_CP050315.1"/>
</dbReference>
<dbReference type="Pfam" id="PF21205">
    <property type="entry name" value="Rep3_C"/>
    <property type="match status" value="1"/>
</dbReference>
<sequence>MNKNTTIISTKRIKELQSSFFKKSHRLVFSQLSLSPVEHDILALFLSRLHADHWEPFLNHHEIHSPTYIFSSEVLMDWFDLEKTALYPTLMLPANRLSKKAIGLKNDETEKFEFTTLFKRIAYENGHLIVIPNDLLIEEYLSLSGGHSQVPHRTFRNIKQDHAKRLYTMLCRFRNNKFSVFHPLTIDDLHAYFGLLDEQGNLLKKTYEKTAKFVQFILKPSIELIDDHEPNIEFFYADESKKHYGFEFIKKGRKVVAIKFLFRWNQSKQIAKDESDERNELANTPSPYLQAELTYTLVSEFVSGQGGNPTLQELNNMMSMSPKLAENGYQLDAAFMSNFTKAMTEALANNNAGGHDSMSDNTTIEHQ</sequence>
<dbReference type="InterPro" id="IPR000525">
    <property type="entry name" value="Initiator_Rep_WH1"/>
</dbReference>
<name>A0A6G9QRB7_9GAMM</name>
<gene>
    <name evidence="3" type="ORF">HBH39_19410</name>
</gene>
<dbReference type="InterPro" id="IPR036390">
    <property type="entry name" value="WH_DNA-bd_sf"/>
</dbReference>
<feature type="domain" description="Initiator Rep protein WH1" evidence="2">
    <location>
        <begin position="22"/>
        <end position="171"/>
    </location>
</feature>
<dbReference type="InterPro" id="IPR036388">
    <property type="entry name" value="WH-like_DNA-bd_sf"/>
</dbReference>
<evidence type="ECO:0000313" key="4">
    <source>
        <dbReference type="Proteomes" id="UP000502608"/>
    </source>
</evidence>
<dbReference type="Pfam" id="PF01051">
    <property type="entry name" value="Rep3_N"/>
    <property type="match status" value="1"/>
</dbReference>
<keyword evidence="4" id="KW-1185">Reference proteome</keyword>
<evidence type="ECO:0000313" key="3">
    <source>
        <dbReference type="EMBL" id="QIR16643.1"/>
    </source>
</evidence>
<keyword evidence="3" id="KW-0614">Plasmid</keyword>
<organism evidence="3 4">
    <name type="scientific">Shewanella aestuarii</name>
    <dbReference type="NCBI Taxonomy" id="1028752"/>
    <lineage>
        <taxon>Bacteria</taxon>
        <taxon>Pseudomonadati</taxon>
        <taxon>Pseudomonadota</taxon>
        <taxon>Gammaproteobacteria</taxon>
        <taxon>Alteromonadales</taxon>
        <taxon>Shewanellaceae</taxon>
        <taxon>Shewanella</taxon>
    </lineage>
</organism>
<dbReference type="AlphaFoldDB" id="A0A6G9QRB7"/>
<comment type="similarity">
    <text evidence="1">Belongs to the initiator RepB protein family.</text>
</comment>
<evidence type="ECO:0000259" key="2">
    <source>
        <dbReference type="Pfam" id="PF01051"/>
    </source>
</evidence>
<dbReference type="Gene3D" id="1.10.10.10">
    <property type="entry name" value="Winged helix-like DNA-binding domain superfamily/Winged helix DNA-binding domain"/>
    <property type="match status" value="2"/>
</dbReference>
<dbReference type="GO" id="GO:0006270">
    <property type="term" value="P:DNA replication initiation"/>
    <property type="evidence" value="ECO:0007669"/>
    <property type="project" value="InterPro"/>
</dbReference>
<accession>A0A6G9QRB7</accession>